<feature type="non-terminal residue" evidence="1">
    <location>
        <position position="136"/>
    </location>
</feature>
<sequence length="136" mass="15341">MDSAQQREWIEECDRAMMDNIPIKIDTTDDDVDPFCSDQQPRGGVNNGFLTTPQHHFLLMLVRMRSIILQDAAAYMAIFNTRRAKGSLPPGATLESMNPVLNRDVFKTKAFMDFQQCVENSIQRVEVPPPASLAPD</sequence>
<organism evidence="1 2">
    <name type="scientific">Podila minutissima</name>
    <dbReference type="NCBI Taxonomy" id="64525"/>
    <lineage>
        <taxon>Eukaryota</taxon>
        <taxon>Fungi</taxon>
        <taxon>Fungi incertae sedis</taxon>
        <taxon>Mucoromycota</taxon>
        <taxon>Mortierellomycotina</taxon>
        <taxon>Mortierellomycetes</taxon>
        <taxon>Mortierellales</taxon>
        <taxon>Mortierellaceae</taxon>
        <taxon>Podila</taxon>
    </lineage>
</organism>
<accession>A0A9P5VG63</accession>
<protein>
    <submittedName>
        <fullName evidence="1">Uncharacterized protein</fullName>
    </submittedName>
</protein>
<evidence type="ECO:0000313" key="2">
    <source>
        <dbReference type="Proteomes" id="UP000696485"/>
    </source>
</evidence>
<comment type="caution">
    <text evidence="1">The sequence shown here is derived from an EMBL/GenBank/DDBJ whole genome shotgun (WGS) entry which is preliminary data.</text>
</comment>
<proteinExistence type="predicted"/>
<evidence type="ECO:0000313" key="1">
    <source>
        <dbReference type="EMBL" id="KAF9312538.1"/>
    </source>
</evidence>
<name>A0A9P5VG63_9FUNG</name>
<keyword evidence="2" id="KW-1185">Reference proteome</keyword>
<reference evidence="1" key="1">
    <citation type="journal article" date="2020" name="Fungal Divers.">
        <title>Resolving the Mortierellaceae phylogeny through synthesis of multi-gene phylogenetics and phylogenomics.</title>
        <authorList>
            <person name="Vandepol N."/>
            <person name="Liber J."/>
            <person name="Desiro A."/>
            <person name="Na H."/>
            <person name="Kennedy M."/>
            <person name="Barry K."/>
            <person name="Grigoriev I.V."/>
            <person name="Miller A.N."/>
            <person name="O'Donnell K."/>
            <person name="Stajich J.E."/>
            <person name="Bonito G."/>
        </authorList>
    </citation>
    <scope>NUCLEOTIDE SEQUENCE</scope>
    <source>
        <strain evidence="1">NVP1</strain>
    </source>
</reference>
<dbReference type="Proteomes" id="UP000696485">
    <property type="component" value="Unassembled WGS sequence"/>
</dbReference>
<dbReference type="AlphaFoldDB" id="A0A9P5VG63"/>
<dbReference type="EMBL" id="JAAAUY010002397">
    <property type="protein sequence ID" value="KAF9312538.1"/>
    <property type="molecule type" value="Genomic_DNA"/>
</dbReference>
<gene>
    <name evidence="1" type="ORF">BG006_004330</name>
</gene>